<name>A0A5J4YYS9_PORPP</name>
<accession>A0A5J4YYS9</accession>
<evidence type="ECO:0000313" key="3">
    <source>
        <dbReference type="Proteomes" id="UP000324585"/>
    </source>
</evidence>
<feature type="compositionally biased region" description="Basic and acidic residues" evidence="1">
    <location>
        <begin position="73"/>
        <end position="82"/>
    </location>
</feature>
<dbReference type="Proteomes" id="UP000324585">
    <property type="component" value="Unassembled WGS sequence"/>
</dbReference>
<proteinExistence type="predicted"/>
<feature type="compositionally biased region" description="Basic residues" evidence="1">
    <location>
        <begin position="190"/>
        <end position="202"/>
    </location>
</feature>
<feature type="compositionally biased region" description="Acidic residues" evidence="1">
    <location>
        <begin position="105"/>
        <end position="116"/>
    </location>
</feature>
<protein>
    <submittedName>
        <fullName evidence="2">Uncharacterized protein</fullName>
    </submittedName>
</protein>
<dbReference type="EMBL" id="VRMN01000003">
    <property type="protein sequence ID" value="KAA8495783.1"/>
    <property type="molecule type" value="Genomic_DNA"/>
</dbReference>
<reference evidence="3" key="1">
    <citation type="journal article" date="2019" name="Nat. Commun.">
        <title>Expansion of phycobilisome linker gene families in mesophilic red algae.</title>
        <authorList>
            <person name="Lee J."/>
            <person name="Kim D."/>
            <person name="Bhattacharya D."/>
            <person name="Yoon H.S."/>
        </authorList>
    </citation>
    <scope>NUCLEOTIDE SEQUENCE [LARGE SCALE GENOMIC DNA]</scope>
    <source>
        <strain evidence="3">CCMP 1328</strain>
    </source>
</reference>
<feature type="compositionally biased region" description="Basic and acidic residues" evidence="1">
    <location>
        <begin position="228"/>
        <end position="238"/>
    </location>
</feature>
<keyword evidence="3" id="KW-1185">Reference proteome</keyword>
<evidence type="ECO:0000256" key="1">
    <source>
        <dbReference type="SAM" id="MobiDB-lite"/>
    </source>
</evidence>
<organism evidence="2 3">
    <name type="scientific">Porphyridium purpureum</name>
    <name type="common">Red alga</name>
    <name type="synonym">Porphyridium cruentum</name>
    <dbReference type="NCBI Taxonomy" id="35688"/>
    <lineage>
        <taxon>Eukaryota</taxon>
        <taxon>Rhodophyta</taxon>
        <taxon>Bangiophyceae</taxon>
        <taxon>Porphyridiales</taxon>
        <taxon>Porphyridiaceae</taxon>
        <taxon>Porphyridium</taxon>
    </lineage>
</organism>
<comment type="caution">
    <text evidence="2">The sequence shown here is derived from an EMBL/GenBank/DDBJ whole genome shotgun (WGS) entry which is preliminary data.</text>
</comment>
<feature type="region of interest" description="Disordered" evidence="1">
    <location>
        <begin position="34"/>
        <end position="238"/>
    </location>
</feature>
<sequence>MAAQSSSRARLAVAKFLGASSAAGADTETLALRSAGSTTTANAHPAPLVRGTQRPNARGGVGLTEEQQALRARTRELSKLEKLAASNGRGGGGKVSRGVRNDGDGSSEQESDSDDAAESRTQSAKRRKLSGEKGSRADVASRGAGHIEAGYPKHDHTLRAESPADPDLTKTGEEGVSKRPDKSDEYDRAPRKKKKTRSRQKNLRRDTRTAEEKPAHLTETTLKLPRLARRDQDVREMI</sequence>
<feature type="compositionally biased region" description="Basic and acidic residues" evidence="1">
    <location>
        <begin position="167"/>
        <end position="189"/>
    </location>
</feature>
<feature type="compositionally biased region" description="Basic and acidic residues" evidence="1">
    <location>
        <begin position="203"/>
        <end position="216"/>
    </location>
</feature>
<evidence type="ECO:0000313" key="2">
    <source>
        <dbReference type="EMBL" id="KAA8495783.1"/>
    </source>
</evidence>
<gene>
    <name evidence="2" type="ORF">FVE85_1938</name>
</gene>
<dbReference type="AlphaFoldDB" id="A0A5J4YYS9"/>